<dbReference type="PANTHER" id="PTHR42085">
    <property type="entry name" value="F-BOX DOMAIN-CONTAINING PROTEIN"/>
    <property type="match status" value="1"/>
</dbReference>
<name>A0A6A6Y222_9PEZI</name>
<dbReference type="InterPro" id="IPR038883">
    <property type="entry name" value="AN11006-like"/>
</dbReference>
<reference evidence="3" key="3">
    <citation type="submission" date="2025-04" db="UniProtKB">
        <authorList>
            <consortium name="RefSeq"/>
        </authorList>
    </citation>
    <scope>IDENTIFICATION</scope>
    <source>
        <strain evidence="3">CBS 304.34</strain>
    </source>
</reference>
<reference evidence="3" key="2">
    <citation type="submission" date="2020-04" db="EMBL/GenBank/DDBJ databases">
        <authorList>
            <consortium name="NCBI Genome Project"/>
        </authorList>
    </citation>
    <scope>NUCLEOTIDE SEQUENCE</scope>
    <source>
        <strain evidence="3">CBS 304.34</strain>
    </source>
</reference>
<keyword evidence="2" id="KW-1185">Reference proteome</keyword>
<evidence type="ECO:0000313" key="3">
    <source>
        <dbReference type="RefSeq" id="XP_033569527.1"/>
    </source>
</evidence>
<dbReference type="EMBL" id="MU003722">
    <property type="protein sequence ID" value="KAF2802563.1"/>
    <property type="molecule type" value="Genomic_DNA"/>
</dbReference>
<organism evidence="1">
    <name type="scientific">Mytilinidion resinicola</name>
    <dbReference type="NCBI Taxonomy" id="574789"/>
    <lineage>
        <taxon>Eukaryota</taxon>
        <taxon>Fungi</taxon>
        <taxon>Dikarya</taxon>
        <taxon>Ascomycota</taxon>
        <taxon>Pezizomycotina</taxon>
        <taxon>Dothideomycetes</taxon>
        <taxon>Pleosporomycetidae</taxon>
        <taxon>Mytilinidiales</taxon>
        <taxon>Mytilinidiaceae</taxon>
        <taxon>Mytilinidion</taxon>
    </lineage>
</organism>
<dbReference type="Proteomes" id="UP000504636">
    <property type="component" value="Unplaced"/>
</dbReference>
<dbReference type="OrthoDB" id="5413827at2759"/>
<reference evidence="1 3" key="1">
    <citation type="journal article" date="2020" name="Stud. Mycol.">
        <title>101 Dothideomycetes genomes: a test case for predicting lifestyles and emergence of pathogens.</title>
        <authorList>
            <person name="Haridas S."/>
            <person name="Albert R."/>
            <person name="Binder M."/>
            <person name="Bloem J."/>
            <person name="Labutti K."/>
            <person name="Salamov A."/>
            <person name="Andreopoulos B."/>
            <person name="Baker S."/>
            <person name="Barry K."/>
            <person name="Bills G."/>
            <person name="Bluhm B."/>
            <person name="Cannon C."/>
            <person name="Castanera R."/>
            <person name="Culley D."/>
            <person name="Daum C."/>
            <person name="Ezra D."/>
            <person name="Gonzalez J."/>
            <person name="Henrissat B."/>
            <person name="Kuo A."/>
            <person name="Liang C."/>
            <person name="Lipzen A."/>
            <person name="Lutzoni F."/>
            <person name="Magnuson J."/>
            <person name="Mondo S."/>
            <person name="Nolan M."/>
            <person name="Ohm R."/>
            <person name="Pangilinan J."/>
            <person name="Park H.-J."/>
            <person name="Ramirez L."/>
            <person name="Alfaro M."/>
            <person name="Sun H."/>
            <person name="Tritt A."/>
            <person name="Yoshinaga Y."/>
            <person name="Zwiers L.-H."/>
            <person name="Turgeon B."/>
            <person name="Goodwin S."/>
            <person name="Spatafora J."/>
            <person name="Crous P."/>
            <person name="Grigoriev I."/>
        </authorList>
    </citation>
    <scope>NUCLEOTIDE SEQUENCE</scope>
    <source>
        <strain evidence="1 3">CBS 304.34</strain>
    </source>
</reference>
<evidence type="ECO:0000313" key="2">
    <source>
        <dbReference type="Proteomes" id="UP000504636"/>
    </source>
</evidence>
<dbReference type="AlphaFoldDB" id="A0A6A6Y222"/>
<evidence type="ECO:0000313" key="1">
    <source>
        <dbReference type="EMBL" id="KAF2802563.1"/>
    </source>
</evidence>
<proteinExistence type="predicted"/>
<dbReference type="PANTHER" id="PTHR42085:SF1">
    <property type="entry name" value="F-BOX DOMAIN-CONTAINING PROTEIN"/>
    <property type="match status" value="1"/>
</dbReference>
<protein>
    <submittedName>
        <fullName evidence="1 3">Uncharacterized protein</fullName>
    </submittedName>
</protein>
<accession>A0A6A6Y222</accession>
<sequence length="329" mass="37999">MERGKRPRDPDGDDVEEVPRLDILEVEVIYTAFKKVKIIFEGHELELGVHLAPNGTVEMSFITNSTTNRWIKDETREEASFRNKLVLRPISTQRRQFPFMKLPAEIRLMIYDLVIDSPYIWAYTINRSHWYRNGRLRASIDGTCLPTGRHLGPVRHLLVMNKQMRAEVSVLLFQAFQIDLNYRGYGDPEDCCDLSTTRDVLNAVGPPGRANIKKIRLRWWDSRWNSLQDRADPAFSNVAEEVVNLLKLCGKLDYLHIVIPRHKALRKAGLKPRHFSRTCAFGVLRTVTNVNNVRIHSPGEALGEWLLEGMTGSKTAGNPDFWGWHRRSW</sequence>
<gene>
    <name evidence="1 3" type="ORF">BDZ99DRAFT_482701</name>
</gene>
<dbReference type="RefSeq" id="XP_033569527.1">
    <property type="nucleotide sequence ID" value="XM_033722509.1"/>
</dbReference>
<dbReference type="GeneID" id="54463402"/>